<dbReference type="GO" id="GO:0019829">
    <property type="term" value="F:ATPase-coupled monoatomic cation transmembrane transporter activity"/>
    <property type="evidence" value="ECO:0007669"/>
    <property type="project" value="UniProtKB-UniRule"/>
</dbReference>
<protein>
    <recommendedName>
        <fullName evidence="1">Cation-transporting ATPase</fullName>
        <ecNumber evidence="1">7.2.2.-</ecNumber>
    </recommendedName>
</protein>
<proteinExistence type="inferred from homology"/>
<comment type="catalytic activity">
    <reaction evidence="1">
        <text>ATP + H2O = ADP + phosphate + H(+)</text>
        <dbReference type="Rhea" id="RHEA:13065"/>
        <dbReference type="ChEBI" id="CHEBI:15377"/>
        <dbReference type="ChEBI" id="CHEBI:15378"/>
        <dbReference type="ChEBI" id="CHEBI:30616"/>
        <dbReference type="ChEBI" id="CHEBI:43474"/>
        <dbReference type="ChEBI" id="CHEBI:456216"/>
    </reaction>
</comment>
<dbReference type="GO" id="GO:0005524">
    <property type="term" value="F:ATP binding"/>
    <property type="evidence" value="ECO:0007669"/>
    <property type="project" value="UniProtKB-UniRule"/>
</dbReference>
<dbReference type="AlphaFoldDB" id="A0AAU9IY78"/>
<name>A0AAU9IY78_9CILI</name>
<keyword evidence="1" id="KW-0460">Magnesium</keyword>
<dbReference type="Pfam" id="PF12409">
    <property type="entry name" value="P5-ATPase"/>
    <property type="match status" value="1"/>
</dbReference>
<comment type="subcellular location">
    <subcellularLocation>
        <location evidence="1">Membrane</location>
        <topology evidence="1">Multi-pass membrane protein</topology>
    </subcellularLocation>
</comment>
<organism evidence="3 4">
    <name type="scientific">Blepharisma stoltei</name>
    <dbReference type="NCBI Taxonomy" id="1481888"/>
    <lineage>
        <taxon>Eukaryota</taxon>
        <taxon>Sar</taxon>
        <taxon>Alveolata</taxon>
        <taxon>Ciliophora</taxon>
        <taxon>Postciliodesmatophora</taxon>
        <taxon>Heterotrichea</taxon>
        <taxon>Heterotrichida</taxon>
        <taxon>Blepharismidae</taxon>
        <taxon>Blepharisma</taxon>
    </lineage>
</organism>
<keyword evidence="1" id="KW-0812">Transmembrane</keyword>
<feature type="domain" description="P5B-type ATPase N-terminal" evidence="2">
    <location>
        <begin position="27"/>
        <end position="92"/>
    </location>
</feature>
<keyword evidence="1" id="KW-0472">Membrane</keyword>
<keyword evidence="1" id="KW-0547">Nucleotide-binding</keyword>
<comment type="caution">
    <text evidence="1">Lacks conserved residue(s) required for the propagation of feature annotation.</text>
</comment>
<dbReference type="EMBL" id="CAJZBQ010000015">
    <property type="protein sequence ID" value="CAG9316230.1"/>
    <property type="molecule type" value="Genomic_DNA"/>
</dbReference>
<feature type="transmembrane region" description="Helical" evidence="1">
    <location>
        <begin position="33"/>
        <end position="54"/>
    </location>
</feature>
<comment type="caution">
    <text evidence="3">The sequence shown here is derived from an EMBL/GenBank/DDBJ whole genome shotgun (WGS) entry which is preliminary data.</text>
</comment>
<reference evidence="3" key="1">
    <citation type="submission" date="2021-09" db="EMBL/GenBank/DDBJ databases">
        <authorList>
            <consortium name="AG Swart"/>
            <person name="Singh M."/>
            <person name="Singh A."/>
            <person name="Seah K."/>
            <person name="Emmerich C."/>
        </authorList>
    </citation>
    <scope>NUCLEOTIDE SEQUENCE</scope>
    <source>
        <strain evidence="3">ATCC30299</strain>
    </source>
</reference>
<evidence type="ECO:0000313" key="4">
    <source>
        <dbReference type="Proteomes" id="UP001162131"/>
    </source>
</evidence>
<keyword evidence="4" id="KW-1185">Reference proteome</keyword>
<evidence type="ECO:0000259" key="2">
    <source>
        <dbReference type="Pfam" id="PF12409"/>
    </source>
</evidence>
<keyword evidence="1" id="KW-1133">Transmembrane helix</keyword>
<keyword evidence="1" id="KW-0067">ATP-binding</keyword>
<dbReference type="EC" id="7.2.2.-" evidence="1"/>
<dbReference type="Proteomes" id="UP001162131">
    <property type="component" value="Unassembled WGS sequence"/>
</dbReference>
<keyword evidence="1" id="KW-1278">Translocase</keyword>
<gene>
    <name evidence="3" type="ORF">BSTOLATCC_MIC15665</name>
</gene>
<evidence type="ECO:0000313" key="3">
    <source>
        <dbReference type="EMBL" id="CAG9316230.1"/>
    </source>
</evidence>
<comment type="similarity">
    <text evidence="1">Belongs to the cation transport ATPase (P-type) (TC 3.A.3) family. Type V subfamily.</text>
</comment>
<accession>A0AAU9IY78</accession>
<sequence>MNKFDEAQPKKTEAACCGGNKLLFLRVNKPKQALSYLLYFLSMGIFYLLNHWFISLQMLQYNAIEAENATHVLVCTKDGIKEIIQIRSIAIPLSSLGISSSEHIVNLEVKYK</sequence>
<dbReference type="GO" id="GO:0046872">
    <property type="term" value="F:metal ion binding"/>
    <property type="evidence" value="ECO:0007669"/>
    <property type="project" value="UniProtKB-UniRule"/>
</dbReference>
<evidence type="ECO:0000256" key="1">
    <source>
        <dbReference type="RuleBase" id="RU362082"/>
    </source>
</evidence>
<dbReference type="InterPro" id="IPR047819">
    <property type="entry name" value="P5A-ATPase_N"/>
</dbReference>
<keyword evidence="1" id="KW-0479">Metal-binding</keyword>
<dbReference type="GO" id="GO:0016020">
    <property type="term" value="C:membrane"/>
    <property type="evidence" value="ECO:0007669"/>
    <property type="project" value="UniProtKB-SubCell"/>
</dbReference>